<dbReference type="PANTHER" id="PTHR43546:SF8">
    <property type="entry name" value="METALLO-BETA-LACTAMASE DOMAIN-CONTAINING PROTEIN"/>
    <property type="match status" value="1"/>
</dbReference>
<dbReference type="EMBL" id="QRCT01000051">
    <property type="protein sequence ID" value="RDU21855.1"/>
    <property type="molecule type" value="Genomic_DNA"/>
</dbReference>
<reference evidence="2 3" key="1">
    <citation type="submission" date="2018-07" db="EMBL/GenBank/DDBJ databases">
        <title>Anaerosacharophilus polymeroproducens gen. nov. sp. nov., an anaerobic bacterium isolated from salt field.</title>
        <authorList>
            <person name="Kim W."/>
            <person name="Yang S.-H."/>
            <person name="Oh J."/>
            <person name="Lee J.-H."/>
            <person name="Kwon K.K."/>
        </authorList>
    </citation>
    <scope>NUCLEOTIDE SEQUENCE [LARGE SCALE GENOMIC DNA]</scope>
    <source>
        <strain evidence="2 3">MCWD5</strain>
    </source>
</reference>
<comment type="caution">
    <text evidence="2">The sequence shown here is derived from an EMBL/GenBank/DDBJ whole genome shotgun (WGS) entry which is preliminary data.</text>
</comment>
<dbReference type="InterPro" id="IPR036866">
    <property type="entry name" value="RibonucZ/Hydroxyglut_hydro"/>
</dbReference>
<feature type="domain" description="Metallo-beta-lactamase" evidence="1">
    <location>
        <begin position="54"/>
        <end position="221"/>
    </location>
</feature>
<keyword evidence="2" id="KW-0378">Hydrolase</keyword>
<evidence type="ECO:0000313" key="2">
    <source>
        <dbReference type="EMBL" id="RDU21855.1"/>
    </source>
</evidence>
<dbReference type="Proteomes" id="UP000255036">
    <property type="component" value="Unassembled WGS sequence"/>
</dbReference>
<dbReference type="GO" id="GO:0016787">
    <property type="term" value="F:hydrolase activity"/>
    <property type="evidence" value="ECO:0007669"/>
    <property type="project" value="UniProtKB-KW"/>
</dbReference>
<dbReference type="AlphaFoldDB" id="A0A371AQK1"/>
<accession>A0A371AQK1</accession>
<keyword evidence="3" id="KW-1185">Reference proteome</keyword>
<gene>
    <name evidence="2" type="ORF">DWV06_17895</name>
</gene>
<dbReference type="InterPro" id="IPR050114">
    <property type="entry name" value="UPF0173_UPF0282_UlaG_hydrolase"/>
</dbReference>
<evidence type="ECO:0000259" key="1">
    <source>
        <dbReference type="SMART" id="SM00849"/>
    </source>
</evidence>
<name>A0A371AQK1_9FIRM</name>
<dbReference type="SMART" id="SM00849">
    <property type="entry name" value="Lactamase_B"/>
    <property type="match status" value="1"/>
</dbReference>
<protein>
    <submittedName>
        <fullName evidence="2">MBL fold metallo-hydrolase</fullName>
    </submittedName>
</protein>
<proteinExistence type="predicted"/>
<dbReference type="PANTHER" id="PTHR43546">
    <property type="entry name" value="UPF0173 METAL-DEPENDENT HYDROLASE MJ1163-RELATED"/>
    <property type="match status" value="1"/>
</dbReference>
<dbReference type="SUPFAM" id="SSF56281">
    <property type="entry name" value="Metallo-hydrolase/oxidoreductase"/>
    <property type="match status" value="1"/>
</dbReference>
<dbReference type="Gene3D" id="3.60.15.10">
    <property type="entry name" value="Ribonuclease Z/Hydroxyacylglutathione hydrolase-like"/>
    <property type="match status" value="1"/>
</dbReference>
<dbReference type="Pfam" id="PF12706">
    <property type="entry name" value="Lactamase_B_2"/>
    <property type="match status" value="1"/>
</dbReference>
<dbReference type="InterPro" id="IPR001279">
    <property type="entry name" value="Metallo-B-lactamas"/>
</dbReference>
<sequence>MVGIIKSKIRSKKPISFEIDEGITITSTGATNINIPFLVNHVDFFPSSFKLDVHKNVIYIDPLIVDEEVPADYILITHPHQDHFSKNDIRKLLKRETKVICPKSVFKKLSKELEGYTIIEIKPGDKMDFGNLTIESIEAYNIKSGFWVPHSKSALYVGYIINSGKVRIYHAGDTDYTPEMMKLKNINLALTPIDGGKLSMTTEKAAEFINNLNPQFAVPMHYMIGTDEVEKFKELVNRNTRIIVMDGLK</sequence>
<organism evidence="2 3">
    <name type="scientific">Anaerosacchariphilus polymeriproducens</name>
    <dbReference type="NCBI Taxonomy" id="1812858"/>
    <lineage>
        <taxon>Bacteria</taxon>
        <taxon>Bacillati</taxon>
        <taxon>Bacillota</taxon>
        <taxon>Clostridia</taxon>
        <taxon>Lachnospirales</taxon>
        <taxon>Lachnospiraceae</taxon>
        <taxon>Anaerosacchariphilus</taxon>
    </lineage>
</organism>
<evidence type="ECO:0000313" key="3">
    <source>
        <dbReference type="Proteomes" id="UP000255036"/>
    </source>
</evidence>